<name>A0A9W9LF12_9EURO</name>
<feature type="chain" id="PRO_5040974737" evidence="1">
    <location>
        <begin position="19"/>
        <end position="287"/>
    </location>
</feature>
<dbReference type="EMBL" id="JAPQKO010000008">
    <property type="protein sequence ID" value="KAJ5152048.1"/>
    <property type="molecule type" value="Genomic_DNA"/>
</dbReference>
<dbReference type="OrthoDB" id="4194254at2759"/>
<protein>
    <submittedName>
        <fullName evidence="2">Uncharacterized protein</fullName>
    </submittedName>
</protein>
<sequence length="287" mass="32647">MELVFLLFLLCTIVSARAVPASASFTAWGSGTLYRDDYHEKSPSLPANRVTSSDSLHIRDPSSVQLDRRAQQLSWEDSITKGRKIWDHLQRYLRLDNPPEGTKYPGRWLNRYQLKEQNERAVPPKVLHDSLKADGISTGPNWQYIWVQQDNMGNSVYQDLYHYDTTQRVGLIVVNWATRGDRALLPWSEVAYQQYKKSPGADLTRLKYIYQPTISTVSTLDIMARAVGTGEYINQDVCDEKEEWMIFPSSPSPSDSFLALLGSLGKRSIQEIQLNLGLSSMKLVLTT</sequence>
<dbReference type="Proteomes" id="UP001146351">
    <property type="component" value="Unassembled WGS sequence"/>
</dbReference>
<keyword evidence="1" id="KW-0732">Signal</keyword>
<keyword evidence="3" id="KW-1185">Reference proteome</keyword>
<gene>
    <name evidence="2" type="ORF">N7492_010343</name>
</gene>
<organism evidence="2 3">
    <name type="scientific">Penicillium capsulatum</name>
    <dbReference type="NCBI Taxonomy" id="69766"/>
    <lineage>
        <taxon>Eukaryota</taxon>
        <taxon>Fungi</taxon>
        <taxon>Dikarya</taxon>
        <taxon>Ascomycota</taxon>
        <taxon>Pezizomycotina</taxon>
        <taxon>Eurotiomycetes</taxon>
        <taxon>Eurotiomycetidae</taxon>
        <taxon>Eurotiales</taxon>
        <taxon>Aspergillaceae</taxon>
        <taxon>Penicillium</taxon>
    </lineage>
</organism>
<evidence type="ECO:0000256" key="1">
    <source>
        <dbReference type="SAM" id="SignalP"/>
    </source>
</evidence>
<evidence type="ECO:0000313" key="3">
    <source>
        <dbReference type="Proteomes" id="UP001146351"/>
    </source>
</evidence>
<proteinExistence type="predicted"/>
<feature type="signal peptide" evidence="1">
    <location>
        <begin position="1"/>
        <end position="18"/>
    </location>
</feature>
<evidence type="ECO:0000313" key="2">
    <source>
        <dbReference type="EMBL" id="KAJ5152048.1"/>
    </source>
</evidence>
<dbReference type="AlphaFoldDB" id="A0A9W9LF12"/>
<comment type="caution">
    <text evidence="2">The sequence shown here is derived from an EMBL/GenBank/DDBJ whole genome shotgun (WGS) entry which is preliminary data.</text>
</comment>
<reference evidence="2" key="1">
    <citation type="submission" date="2022-11" db="EMBL/GenBank/DDBJ databases">
        <authorList>
            <person name="Petersen C."/>
        </authorList>
    </citation>
    <scope>NUCLEOTIDE SEQUENCE</scope>
    <source>
        <strain evidence="2">IBT 21917</strain>
    </source>
</reference>
<accession>A0A9W9LF12</accession>
<reference evidence="2" key="2">
    <citation type="journal article" date="2023" name="IMA Fungus">
        <title>Comparative genomic study of the Penicillium genus elucidates a diverse pangenome and 15 lateral gene transfer events.</title>
        <authorList>
            <person name="Petersen C."/>
            <person name="Sorensen T."/>
            <person name="Nielsen M.R."/>
            <person name="Sondergaard T.E."/>
            <person name="Sorensen J.L."/>
            <person name="Fitzpatrick D.A."/>
            <person name="Frisvad J.C."/>
            <person name="Nielsen K.L."/>
        </authorList>
    </citation>
    <scope>NUCLEOTIDE SEQUENCE</scope>
    <source>
        <strain evidence="2">IBT 21917</strain>
    </source>
</reference>